<feature type="transmembrane region" description="Helical" evidence="5">
    <location>
        <begin position="57"/>
        <end position="76"/>
    </location>
</feature>
<dbReference type="PANTHER" id="PTHR23501:SF43">
    <property type="entry name" value="MULTIDRUG TRANSPORTER, PUTATIVE (AFU_ORTHOLOGUE AFUA_6G03040)-RELATED"/>
    <property type="match status" value="1"/>
</dbReference>
<organism evidence="7">
    <name type="scientific">Dissoconium aciculare CBS 342.82</name>
    <dbReference type="NCBI Taxonomy" id="1314786"/>
    <lineage>
        <taxon>Eukaryota</taxon>
        <taxon>Fungi</taxon>
        <taxon>Dikarya</taxon>
        <taxon>Ascomycota</taxon>
        <taxon>Pezizomycotina</taxon>
        <taxon>Dothideomycetes</taxon>
        <taxon>Dothideomycetidae</taxon>
        <taxon>Mycosphaerellales</taxon>
        <taxon>Dissoconiaceae</taxon>
        <taxon>Dissoconium</taxon>
    </lineage>
</organism>
<dbReference type="AlphaFoldDB" id="A0A6J3MFG7"/>
<keyword evidence="4 5" id="KW-0472">Membrane</keyword>
<evidence type="ECO:0000313" key="6">
    <source>
        <dbReference type="Proteomes" id="UP000504637"/>
    </source>
</evidence>
<evidence type="ECO:0008006" key="8">
    <source>
        <dbReference type="Google" id="ProtNLM"/>
    </source>
</evidence>
<gene>
    <name evidence="7" type="ORF">K489DRAFT_367908</name>
</gene>
<dbReference type="Gene3D" id="1.20.1250.20">
    <property type="entry name" value="MFS general substrate transporter like domains"/>
    <property type="match status" value="1"/>
</dbReference>
<evidence type="ECO:0000256" key="1">
    <source>
        <dbReference type="ARBA" id="ARBA00004141"/>
    </source>
</evidence>
<proteinExistence type="predicted"/>
<reference evidence="7" key="2">
    <citation type="submission" date="2020-04" db="EMBL/GenBank/DDBJ databases">
        <authorList>
            <consortium name="NCBI Genome Project"/>
        </authorList>
    </citation>
    <scope>NUCLEOTIDE SEQUENCE</scope>
    <source>
        <strain evidence="7">CBS 342.82</strain>
    </source>
</reference>
<keyword evidence="2 5" id="KW-0812">Transmembrane</keyword>
<evidence type="ECO:0000256" key="5">
    <source>
        <dbReference type="SAM" id="Phobius"/>
    </source>
</evidence>
<dbReference type="InterPro" id="IPR036259">
    <property type="entry name" value="MFS_trans_sf"/>
</dbReference>
<evidence type="ECO:0000313" key="7">
    <source>
        <dbReference type="RefSeq" id="XP_033463756.1"/>
    </source>
</evidence>
<name>A0A6J3MFG7_9PEZI</name>
<dbReference type="GO" id="GO:0005886">
    <property type="term" value="C:plasma membrane"/>
    <property type="evidence" value="ECO:0007669"/>
    <property type="project" value="TreeGrafter"/>
</dbReference>
<evidence type="ECO:0000256" key="4">
    <source>
        <dbReference type="ARBA" id="ARBA00023136"/>
    </source>
</evidence>
<sequence length="247" mass="26028">MTGFTGLSIIIWLPVFFQLVNVLSAVQAGVHLLPSVCASAVGGAVGGLTSIKRNRTWTTIVVGNSLLLVGCGLFSFTPDSFDVPRILYASQVISGFGAGMTFTVTTFLMSLNADFEDHAIGQGLIAQGRVIGGTLGVAMGSALFSNHIAGLAGVLTPAELATLARNPGFTATLKLPQQIAVRQAFAASFNESLRICTYIAAASLFVSFFVWQTNPPSIQMPKKELEAAIRADRARNEVSSNTKDCNP</sequence>
<feature type="transmembrane region" description="Helical" evidence="5">
    <location>
        <begin position="192"/>
        <end position="211"/>
    </location>
</feature>
<dbReference type="RefSeq" id="XP_033463756.1">
    <property type="nucleotide sequence ID" value="XM_033602900.1"/>
</dbReference>
<feature type="transmembrane region" description="Helical" evidence="5">
    <location>
        <begin position="7"/>
        <end position="26"/>
    </location>
</feature>
<dbReference type="Proteomes" id="UP000504637">
    <property type="component" value="Unplaced"/>
</dbReference>
<evidence type="ECO:0000256" key="2">
    <source>
        <dbReference type="ARBA" id="ARBA00022692"/>
    </source>
</evidence>
<keyword evidence="3 5" id="KW-1133">Transmembrane helix</keyword>
<reference evidence="7" key="3">
    <citation type="submission" date="2025-08" db="UniProtKB">
        <authorList>
            <consortium name="RefSeq"/>
        </authorList>
    </citation>
    <scope>IDENTIFICATION</scope>
    <source>
        <strain evidence="7">CBS 342.82</strain>
    </source>
</reference>
<protein>
    <recommendedName>
        <fullName evidence="8">MFS general substrate transporter</fullName>
    </recommendedName>
</protein>
<dbReference type="GO" id="GO:0022857">
    <property type="term" value="F:transmembrane transporter activity"/>
    <property type="evidence" value="ECO:0007669"/>
    <property type="project" value="TreeGrafter"/>
</dbReference>
<dbReference type="SUPFAM" id="SSF103473">
    <property type="entry name" value="MFS general substrate transporter"/>
    <property type="match status" value="1"/>
</dbReference>
<feature type="transmembrane region" description="Helical" evidence="5">
    <location>
        <begin position="88"/>
        <end position="109"/>
    </location>
</feature>
<dbReference type="PANTHER" id="PTHR23501">
    <property type="entry name" value="MAJOR FACILITATOR SUPERFAMILY"/>
    <property type="match status" value="1"/>
</dbReference>
<feature type="transmembrane region" description="Helical" evidence="5">
    <location>
        <begin position="32"/>
        <end position="50"/>
    </location>
</feature>
<keyword evidence="6" id="KW-1185">Reference proteome</keyword>
<evidence type="ECO:0000256" key="3">
    <source>
        <dbReference type="ARBA" id="ARBA00022989"/>
    </source>
</evidence>
<accession>A0A6J3MFG7</accession>
<dbReference type="GeneID" id="54360700"/>
<dbReference type="OrthoDB" id="440553at2759"/>
<reference evidence="7" key="1">
    <citation type="submission" date="2020-01" db="EMBL/GenBank/DDBJ databases">
        <authorList>
            <consortium name="DOE Joint Genome Institute"/>
            <person name="Haridas S."/>
            <person name="Albert R."/>
            <person name="Binder M."/>
            <person name="Bloem J."/>
            <person name="Labutti K."/>
            <person name="Salamov A."/>
            <person name="Andreopoulos B."/>
            <person name="Baker S.E."/>
            <person name="Barry K."/>
            <person name="Bills G."/>
            <person name="Bluhm B.H."/>
            <person name="Cannon C."/>
            <person name="Castanera R."/>
            <person name="Culley D.E."/>
            <person name="Daum C."/>
            <person name="Ezra D."/>
            <person name="Gonzalez J.B."/>
            <person name="Henrissat B."/>
            <person name="Kuo A."/>
            <person name="Liang C."/>
            <person name="Lipzen A."/>
            <person name="Lutzoni F."/>
            <person name="Magnuson J."/>
            <person name="Mondo S."/>
            <person name="Nolan M."/>
            <person name="Ohm R."/>
            <person name="Pangilinan J."/>
            <person name="Park H.-J."/>
            <person name="Ramirez L."/>
            <person name="Alfaro M."/>
            <person name="Sun H."/>
            <person name="Tritt A."/>
            <person name="Yoshinaga Y."/>
            <person name="Zwiers L.-H."/>
            <person name="Turgeon B.G."/>
            <person name="Goodwin S.B."/>
            <person name="Spatafora J.W."/>
            <person name="Crous P.W."/>
            <person name="Grigoriev I.V."/>
        </authorList>
    </citation>
    <scope>NUCLEOTIDE SEQUENCE</scope>
    <source>
        <strain evidence="7">CBS 342.82</strain>
    </source>
</reference>
<comment type="subcellular location">
    <subcellularLocation>
        <location evidence="1">Membrane</location>
        <topology evidence="1">Multi-pass membrane protein</topology>
    </subcellularLocation>
</comment>